<reference evidence="2 3" key="2">
    <citation type="journal article" date="2015" name="Eukaryot. Cell">
        <title>Asexual propagation of a virulent clone complex in a human and feline outbreak of sporotrichosis.</title>
        <authorList>
            <person name="Teixeira Mde M."/>
            <person name="Rodrigues A.M."/>
            <person name="Tsui C.K."/>
            <person name="de Almeida L.G."/>
            <person name="Van Diepeningen A.D."/>
            <person name="van den Ende B.G."/>
            <person name="Fernandes G.F."/>
            <person name="Kano R."/>
            <person name="Hamelin R.C."/>
            <person name="Lopes-Bezerra L.M."/>
            <person name="Vasconcelos A.T."/>
            <person name="de Hoog S."/>
            <person name="de Camargo Z.P."/>
            <person name="Felipe M.S."/>
        </authorList>
    </citation>
    <scope>NUCLEOTIDE SEQUENCE [LARGE SCALE GENOMIC DNA]</scope>
    <source>
        <strain evidence="2 3">1099-18</strain>
    </source>
</reference>
<evidence type="ECO:0000313" key="2">
    <source>
        <dbReference type="EMBL" id="KJR86921.1"/>
    </source>
</evidence>
<evidence type="ECO:0000313" key="3">
    <source>
        <dbReference type="Proteomes" id="UP000033710"/>
    </source>
</evidence>
<reference evidence="2 3" key="1">
    <citation type="journal article" date="2014" name="BMC Genomics">
        <title>Comparative genomics of the major fungal agents of human and animal Sporotrichosis: Sporothrix schenckii and Sporothrix brasiliensis.</title>
        <authorList>
            <person name="Teixeira M.M."/>
            <person name="de Almeida L.G."/>
            <person name="Kubitschek-Barreira P."/>
            <person name="Alves F.L."/>
            <person name="Kioshima E.S."/>
            <person name="Abadio A.K."/>
            <person name="Fernandes L."/>
            <person name="Derengowski L.S."/>
            <person name="Ferreira K.S."/>
            <person name="Souza R.C."/>
            <person name="Ruiz J.C."/>
            <person name="de Andrade N.C."/>
            <person name="Paes H.C."/>
            <person name="Nicola A.M."/>
            <person name="Albuquerque P."/>
            <person name="Gerber A.L."/>
            <person name="Martins V.P."/>
            <person name="Peconick L.D."/>
            <person name="Neto A.V."/>
            <person name="Chaucanez C.B."/>
            <person name="Silva P.A."/>
            <person name="Cunha O.L."/>
            <person name="de Oliveira F.F."/>
            <person name="dos Santos T.C."/>
            <person name="Barros A.L."/>
            <person name="Soares M.A."/>
            <person name="de Oliveira L.M."/>
            <person name="Marini M.M."/>
            <person name="Villalobos-Duno H."/>
            <person name="Cunha M.M."/>
            <person name="de Hoog S."/>
            <person name="da Silveira J.F."/>
            <person name="Henrissat B."/>
            <person name="Nino-Vega G.A."/>
            <person name="Cisalpino P.S."/>
            <person name="Mora-Montes H.M."/>
            <person name="Almeida S.R."/>
            <person name="Stajich J.E."/>
            <person name="Lopes-Bezerra L.M."/>
            <person name="Vasconcelos A.T."/>
            <person name="Felipe M.S."/>
        </authorList>
    </citation>
    <scope>NUCLEOTIDE SEQUENCE [LARGE SCALE GENOMIC DNA]</scope>
    <source>
        <strain evidence="2 3">1099-18</strain>
    </source>
</reference>
<evidence type="ECO:0000256" key="1">
    <source>
        <dbReference type="SAM" id="MobiDB-lite"/>
    </source>
</evidence>
<sequence length="89" mass="10839">MTASFWRLWRTLARVQTLSFRNARKGNCSDKNDERPRLDDERVGDDAKMQATRRDVDDADRRMWREDGMREEWRGDRSSCVQEKDERWE</sequence>
<accession>A0A0F2MFH4</accession>
<organism evidence="2 3">
    <name type="scientific">Sporothrix schenckii 1099-18</name>
    <dbReference type="NCBI Taxonomy" id="1397361"/>
    <lineage>
        <taxon>Eukaryota</taxon>
        <taxon>Fungi</taxon>
        <taxon>Dikarya</taxon>
        <taxon>Ascomycota</taxon>
        <taxon>Pezizomycotina</taxon>
        <taxon>Sordariomycetes</taxon>
        <taxon>Sordariomycetidae</taxon>
        <taxon>Ophiostomatales</taxon>
        <taxon>Ophiostomataceae</taxon>
        <taxon>Sporothrix</taxon>
    </lineage>
</organism>
<feature type="region of interest" description="Disordered" evidence="1">
    <location>
        <begin position="24"/>
        <end position="58"/>
    </location>
</feature>
<gene>
    <name evidence="2" type="ORF">SPSK_02085</name>
</gene>
<dbReference type="RefSeq" id="XP_016589597.1">
    <property type="nucleotide sequence ID" value="XM_016728979.1"/>
</dbReference>
<dbReference type="KEGG" id="ssck:SPSK_02085"/>
<proteinExistence type="predicted"/>
<dbReference type="EMBL" id="AXCR01000005">
    <property type="protein sequence ID" value="KJR86921.1"/>
    <property type="molecule type" value="Genomic_DNA"/>
</dbReference>
<protein>
    <submittedName>
        <fullName evidence="2">Uncharacterized protein</fullName>
    </submittedName>
</protein>
<name>A0A0F2MFH4_SPOSC</name>
<comment type="caution">
    <text evidence="2">The sequence shown here is derived from an EMBL/GenBank/DDBJ whole genome shotgun (WGS) entry which is preliminary data.</text>
</comment>
<dbReference type="Proteomes" id="UP000033710">
    <property type="component" value="Unassembled WGS sequence"/>
</dbReference>
<dbReference type="AlphaFoldDB" id="A0A0F2MFH4"/>
<dbReference type="VEuPathDB" id="FungiDB:SPSK_02085"/>
<dbReference type="GeneID" id="27664256"/>
<feature type="compositionally biased region" description="Basic and acidic residues" evidence="1">
    <location>
        <begin position="27"/>
        <end position="58"/>
    </location>
</feature>